<dbReference type="OrthoDB" id="1094757at2"/>
<dbReference type="InterPro" id="IPR006118">
    <property type="entry name" value="Recombinase_CS"/>
</dbReference>
<dbReference type="InterPro" id="IPR025827">
    <property type="entry name" value="Zn_ribbon_recom_dom"/>
</dbReference>
<dbReference type="InterPro" id="IPR036162">
    <property type="entry name" value="Resolvase-like_N_sf"/>
</dbReference>
<dbReference type="InterPro" id="IPR038109">
    <property type="entry name" value="DNA_bind_recomb_sf"/>
</dbReference>
<evidence type="ECO:0000256" key="4">
    <source>
        <dbReference type="PIRSR" id="PIRSR606118-50"/>
    </source>
</evidence>
<feature type="active site" description="O-(5'-phospho-DNA)-serine intermediate" evidence="4 5">
    <location>
        <position position="10"/>
    </location>
</feature>
<dbReference type="Gene3D" id="3.40.50.1390">
    <property type="entry name" value="Resolvase, N-terminal catalytic domain"/>
    <property type="match status" value="1"/>
</dbReference>
<dbReference type="RefSeq" id="WP_090932576.1">
    <property type="nucleotide sequence ID" value="NZ_FOTS01000003.1"/>
</dbReference>
<gene>
    <name evidence="9" type="ORF">SAMN04490355_1003116</name>
</gene>
<dbReference type="GO" id="GO:0003677">
    <property type="term" value="F:DNA binding"/>
    <property type="evidence" value="ECO:0007669"/>
    <property type="project" value="UniProtKB-KW"/>
</dbReference>
<evidence type="ECO:0000259" key="8">
    <source>
        <dbReference type="PROSITE" id="PS51737"/>
    </source>
</evidence>
<keyword evidence="10" id="KW-1185">Reference proteome</keyword>
<evidence type="ECO:0000256" key="6">
    <source>
        <dbReference type="SAM" id="Coils"/>
    </source>
</evidence>
<dbReference type="Pfam" id="PF13408">
    <property type="entry name" value="Zn_ribbon_recom"/>
    <property type="match status" value="1"/>
</dbReference>
<sequence length="509" mass="58555">MIAALYIRVSTADQAEKGYSLETQLTENRKKASELGATNFVEFIDDGYSGEYIDRPALTQLRDGLERKEFDIVVIYDPDRLARNLAHQLIITDEIEKSGGKLFFVSVTFESSPEGKLFYSMRGAISAYEKEKIKERTTRGKKGKARQGKLVNNGHCFGYEYDKANSMYIINEDQAVIVRQIFNLCIKDKLGTALISKELNREGIPAPRGNHWIVSSIHRILTNTAYRGIIYSMKHKSTKTGFNTRKIETRPESEWIPIQVPAIVDEITWHFAQKQLQLNKDLSKRNLKFDYLLNGLVYCKLCNRKMTIKHSGNGDSPISYYVCLTQVSTSYMYLENEKCTVRRIPAVILDELVWDKLNELAENLELIDQYAQDIGNPSAAAKVKNTLIKLKETEKKIKTQKDTVMRWFRRQIISGSDAEKHLDDINKQLINIEVTKKRLNDELNLLTLQISPVNTIKKLKNHFKDSQYYSNDERKGAVRTVLEKVIVERIDTTYAKNSKPELTIDLKFL</sequence>
<evidence type="ECO:0000256" key="2">
    <source>
        <dbReference type="ARBA" id="ARBA00023125"/>
    </source>
</evidence>
<dbReference type="AlphaFoldDB" id="A0A1I4HBF4"/>
<dbReference type="PROSITE" id="PS51736">
    <property type="entry name" value="RECOMBINASES_3"/>
    <property type="match status" value="1"/>
</dbReference>
<reference evidence="10" key="1">
    <citation type="submission" date="2016-10" db="EMBL/GenBank/DDBJ databases">
        <authorList>
            <person name="Varghese N."/>
            <person name="Submissions S."/>
        </authorList>
    </citation>
    <scope>NUCLEOTIDE SEQUENCE [LARGE SCALE GENOMIC DNA]</scope>
    <source>
        <strain evidence="10">DSM 13327</strain>
    </source>
</reference>
<dbReference type="GO" id="GO:0000150">
    <property type="term" value="F:DNA strand exchange activity"/>
    <property type="evidence" value="ECO:0007669"/>
    <property type="project" value="InterPro"/>
</dbReference>
<dbReference type="Proteomes" id="UP000199520">
    <property type="component" value="Unassembled WGS sequence"/>
</dbReference>
<dbReference type="GO" id="GO:0015074">
    <property type="term" value="P:DNA integration"/>
    <property type="evidence" value="ECO:0007669"/>
    <property type="project" value="UniProtKB-KW"/>
</dbReference>
<accession>A0A1I4HBF4</accession>
<dbReference type="PROSITE" id="PS00397">
    <property type="entry name" value="RECOMBINASES_1"/>
    <property type="match status" value="1"/>
</dbReference>
<dbReference type="Gene3D" id="3.90.1750.20">
    <property type="entry name" value="Putative Large Serine Recombinase, Chain B, Domain 2"/>
    <property type="match status" value="1"/>
</dbReference>
<proteinExistence type="predicted"/>
<dbReference type="EMBL" id="FOTS01000003">
    <property type="protein sequence ID" value="SFL39598.1"/>
    <property type="molecule type" value="Genomic_DNA"/>
</dbReference>
<dbReference type="CDD" id="cd00338">
    <property type="entry name" value="Ser_Recombinase"/>
    <property type="match status" value="1"/>
</dbReference>
<evidence type="ECO:0000313" key="10">
    <source>
        <dbReference type="Proteomes" id="UP000199520"/>
    </source>
</evidence>
<dbReference type="SMART" id="SM00857">
    <property type="entry name" value="Resolvase"/>
    <property type="match status" value="1"/>
</dbReference>
<keyword evidence="3" id="KW-0233">DNA recombination</keyword>
<dbReference type="STRING" id="1123291.SAMN04490355_1003116"/>
<organism evidence="9 10">
    <name type="scientific">Pelosinus propionicus DSM 13327</name>
    <dbReference type="NCBI Taxonomy" id="1123291"/>
    <lineage>
        <taxon>Bacteria</taxon>
        <taxon>Bacillati</taxon>
        <taxon>Bacillota</taxon>
        <taxon>Negativicutes</taxon>
        <taxon>Selenomonadales</taxon>
        <taxon>Sporomusaceae</taxon>
        <taxon>Pelosinus</taxon>
    </lineage>
</organism>
<feature type="domain" description="Recombinase" evidence="8">
    <location>
        <begin position="156"/>
        <end position="282"/>
    </location>
</feature>
<keyword evidence="2" id="KW-0238">DNA-binding</keyword>
<dbReference type="PROSITE" id="PS51737">
    <property type="entry name" value="RECOMBINASE_DNA_BIND"/>
    <property type="match status" value="1"/>
</dbReference>
<feature type="coiled-coil region" evidence="6">
    <location>
        <begin position="383"/>
        <end position="449"/>
    </location>
</feature>
<dbReference type="Pfam" id="PF07508">
    <property type="entry name" value="Recombinase"/>
    <property type="match status" value="1"/>
</dbReference>
<evidence type="ECO:0000256" key="5">
    <source>
        <dbReference type="PROSITE-ProRule" id="PRU10137"/>
    </source>
</evidence>
<evidence type="ECO:0000256" key="3">
    <source>
        <dbReference type="ARBA" id="ARBA00023172"/>
    </source>
</evidence>
<dbReference type="PANTHER" id="PTHR30461">
    <property type="entry name" value="DNA-INVERTASE FROM LAMBDOID PROPHAGE"/>
    <property type="match status" value="1"/>
</dbReference>
<dbReference type="InterPro" id="IPR050639">
    <property type="entry name" value="SSR_resolvase"/>
</dbReference>
<dbReference type="InterPro" id="IPR006119">
    <property type="entry name" value="Resolv_N"/>
</dbReference>
<dbReference type="SUPFAM" id="SSF53041">
    <property type="entry name" value="Resolvase-like"/>
    <property type="match status" value="1"/>
</dbReference>
<evidence type="ECO:0000259" key="7">
    <source>
        <dbReference type="PROSITE" id="PS51736"/>
    </source>
</evidence>
<dbReference type="PANTHER" id="PTHR30461:SF23">
    <property type="entry name" value="DNA RECOMBINASE-RELATED"/>
    <property type="match status" value="1"/>
</dbReference>
<feature type="domain" description="Resolvase/invertase-type recombinase catalytic" evidence="7">
    <location>
        <begin position="2"/>
        <end position="148"/>
    </location>
</feature>
<dbReference type="Pfam" id="PF00239">
    <property type="entry name" value="Resolvase"/>
    <property type="match status" value="1"/>
</dbReference>
<keyword evidence="1" id="KW-0229">DNA integration</keyword>
<protein>
    <submittedName>
        <fullName evidence="9">Site-specific DNA recombinase</fullName>
    </submittedName>
</protein>
<dbReference type="InterPro" id="IPR011109">
    <property type="entry name" value="DNA_bind_recombinase_dom"/>
</dbReference>
<keyword evidence="6" id="KW-0175">Coiled coil</keyword>
<evidence type="ECO:0000256" key="1">
    <source>
        <dbReference type="ARBA" id="ARBA00022908"/>
    </source>
</evidence>
<evidence type="ECO:0000313" key="9">
    <source>
        <dbReference type="EMBL" id="SFL39598.1"/>
    </source>
</evidence>
<name>A0A1I4HBF4_9FIRM</name>